<dbReference type="EMBL" id="RDQH01000331">
    <property type="protein sequence ID" value="RXH99487.1"/>
    <property type="molecule type" value="Genomic_DNA"/>
</dbReference>
<accession>A0A498JX13</accession>
<dbReference type="AlphaFoldDB" id="A0A498JX13"/>
<gene>
    <name evidence="3" type="ORF">DVH24_011812</name>
</gene>
<evidence type="ECO:0000256" key="1">
    <source>
        <dbReference type="SAM" id="MobiDB-lite"/>
    </source>
</evidence>
<feature type="region of interest" description="Disordered" evidence="1">
    <location>
        <begin position="148"/>
        <end position="167"/>
    </location>
</feature>
<feature type="region of interest" description="Disordered" evidence="1">
    <location>
        <begin position="115"/>
        <end position="139"/>
    </location>
</feature>
<organism evidence="3 4">
    <name type="scientific">Malus domestica</name>
    <name type="common">Apple</name>
    <name type="synonym">Pyrus malus</name>
    <dbReference type="NCBI Taxonomy" id="3750"/>
    <lineage>
        <taxon>Eukaryota</taxon>
        <taxon>Viridiplantae</taxon>
        <taxon>Streptophyta</taxon>
        <taxon>Embryophyta</taxon>
        <taxon>Tracheophyta</taxon>
        <taxon>Spermatophyta</taxon>
        <taxon>Magnoliopsida</taxon>
        <taxon>eudicotyledons</taxon>
        <taxon>Gunneridae</taxon>
        <taxon>Pentapetalae</taxon>
        <taxon>rosids</taxon>
        <taxon>fabids</taxon>
        <taxon>Rosales</taxon>
        <taxon>Rosaceae</taxon>
        <taxon>Amygdaloideae</taxon>
        <taxon>Maleae</taxon>
        <taxon>Malus</taxon>
    </lineage>
</organism>
<evidence type="ECO:0000313" key="3">
    <source>
        <dbReference type="EMBL" id="RXH99487.1"/>
    </source>
</evidence>
<dbReference type="PANTHER" id="PTHR33513">
    <property type="entry name" value="OS06G0523300 PROTEIN"/>
    <property type="match status" value="1"/>
</dbReference>
<evidence type="ECO:0000313" key="4">
    <source>
        <dbReference type="Proteomes" id="UP000290289"/>
    </source>
</evidence>
<proteinExistence type="predicted"/>
<sequence length="261" mass="28984">MAALNWLLNSACHVLLHPIKDSNMAGNPGNLDGGDHGATAMGMRKKVVSNCSSGFQMPLHYPRYTKVDYGKMEEWKIDLLLRQYGLGFEGNLYQKRDYAMGAFFYNDESDELMSDLGGKSSTSSSVNSNLSEIGSSLGQDDIAYVADEGEEEPTSTSEEEEVGQLQDLEKQQNGSLYTENHEEMQPEAFIAAAEEVGLSLMEQGGEEMETQELATNVDVGDDQYGSKMSSTDELNKKFEEFIRKMKEEIRIEAQRQPIIAA</sequence>
<reference evidence="3 4" key="1">
    <citation type="submission" date="2018-10" db="EMBL/GenBank/DDBJ databases">
        <title>A high-quality apple genome assembly.</title>
        <authorList>
            <person name="Hu J."/>
        </authorList>
    </citation>
    <scope>NUCLEOTIDE SEQUENCE [LARGE SCALE GENOMIC DNA]</scope>
    <source>
        <strain evidence="4">cv. HFTH1</strain>
        <tissue evidence="3">Young leaf</tissue>
    </source>
</reference>
<evidence type="ECO:0000259" key="2">
    <source>
        <dbReference type="Pfam" id="PF24847"/>
    </source>
</evidence>
<name>A0A498JX13_MALDO</name>
<feature type="compositionally biased region" description="Acidic residues" evidence="1">
    <location>
        <begin position="148"/>
        <end position="162"/>
    </location>
</feature>
<dbReference type="PANTHER" id="PTHR33513:SF21">
    <property type="entry name" value="JMJN DOMAIN-CONTAINING PROTEIN"/>
    <property type="match status" value="1"/>
</dbReference>
<keyword evidence="4" id="KW-1185">Reference proteome</keyword>
<dbReference type="Pfam" id="PF24847">
    <property type="entry name" value="DUF7722"/>
    <property type="match status" value="1"/>
</dbReference>
<dbReference type="Proteomes" id="UP000290289">
    <property type="component" value="Chromosome 5"/>
</dbReference>
<feature type="compositionally biased region" description="Low complexity" evidence="1">
    <location>
        <begin position="115"/>
        <end position="136"/>
    </location>
</feature>
<dbReference type="InterPro" id="IPR056139">
    <property type="entry name" value="DUF7722"/>
</dbReference>
<feature type="domain" description="DUF7722" evidence="2">
    <location>
        <begin position="61"/>
        <end position="105"/>
    </location>
</feature>
<dbReference type="STRING" id="3750.A0A498JX13"/>
<comment type="caution">
    <text evidence="3">The sequence shown here is derived from an EMBL/GenBank/DDBJ whole genome shotgun (WGS) entry which is preliminary data.</text>
</comment>
<protein>
    <recommendedName>
        <fullName evidence="2">DUF7722 domain-containing protein</fullName>
    </recommendedName>
</protein>